<dbReference type="InterPro" id="IPR036365">
    <property type="entry name" value="PGBD-like_sf"/>
</dbReference>
<dbReference type="InterPro" id="IPR002477">
    <property type="entry name" value="Peptidoglycan-bd-like"/>
</dbReference>
<feature type="region of interest" description="Disordered" evidence="1">
    <location>
        <begin position="414"/>
        <end position="435"/>
    </location>
</feature>
<feature type="region of interest" description="Disordered" evidence="1">
    <location>
        <begin position="47"/>
        <end position="73"/>
    </location>
</feature>
<dbReference type="SUPFAM" id="SSF47090">
    <property type="entry name" value="PGBD-like"/>
    <property type="match status" value="1"/>
</dbReference>
<protein>
    <submittedName>
        <fullName evidence="4">Peptidoglycan-binding domain-containing protein</fullName>
    </submittedName>
</protein>
<comment type="caution">
    <text evidence="4">The sequence shown here is derived from an EMBL/GenBank/DDBJ whole genome shotgun (WGS) entry which is preliminary data.</text>
</comment>
<dbReference type="InterPro" id="IPR036366">
    <property type="entry name" value="PGBDSf"/>
</dbReference>
<dbReference type="AlphaFoldDB" id="A0AAE3TAV0"/>
<feature type="signal peptide" evidence="2">
    <location>
        <begin position="1"/>
        <end position="25"/>
    </location>
</feature>
<evidence type="ECO:0000313" key="5">
    <source>
        <dbReference type="Proteomes" id="UP001220964"/>
    </source>
</evidence>
<keyword evidence="5" id="KW-1185">Reference proteome</keyword>
<evidence type="ECO:0000313" key="4">
    <source>
        <dbReference type="EMBL" id="MDF0603233.1"/>
    </source>
</evidence>
<dbReference type="EMBL" id="JARGYC010000082">
    <property type="protein sequence ID" value="MDF0603233.1"/>
    <property type="molecule type" value="Genomic_DNA"/>
</dbReference>
<feature type="compositionally biased region" description="Low complexity" evidence="1">
    <location>
        <begin position="186"/>
        <end position="196"/>
    </location>
</feature>
<evidence type="ECO:0000259" key="3">
    <source>
        <dbReference type="Pfam" id="PF01471"/>
    </source>
</evidence>
<reference evidence="4" key="1">
    <citation type="submission" date="2023-03" db="EMBL/GenBank/DDBJ databases">
        <title>Multiphase analysis and comparison of six strains from genera Psychromarinibacter, Lutimaribacter, and Maritimibacter, including a novel species: Psychromarinibacter sediminicola sp. nov.</title>
        <authorList>
            <person name="Wang Y.-H."/>
            <person name="Ye M.-Q."/>
            <person name="Du Z.-J."/>
        </authorList>
    </citation>
    <scope>NUCLEOTIDE SEQUENCE</scope>
    <source>
        <strain evidence="4">C21-152</strain>
    </source>
</reference>
<evidence type="ECO:0000256" key="1">
    <source>
        <dbReference type="SAM" id="MobiDB-lite"/>
    </source>
</evidence>
<evidence type="ECO:0000256" key="2">
    <source>
        <dbReference type="SAM" id="SignalP"/>
    </source>
</evidence>
<feature type="compositionally biased region" description="Low complexity" evidence="1">
    <location>
        <begin position="414"/>
        <end position="427"/>
    </location>
</feature>
<sequence length="435" mass="44703">MLKTKLIALVAAAAMLLGPAQKAQADAGDAILGAIVGGMVTTAIINESRKNNPPPKRTVVVRPQPESPQRKANRATQTALNYFGFNAGYADGLFGPKTAGAVNRYQAFMSFPQTGKLTTVQHDILMTAYNRGQVGDYATTQLVNTDPLGVRALLVQQRNAVLGPPGATGAAASTPVVATSDVDSGDTAATTPVTTAEADDGPTGLPLIPVPTGNGNVAEFCADPSITGARVTLASMGEPVDALNQAFCDARAQAIDTSTSLAAGVEGVSAADIEAQCDQLGPVMQPYVAMLGSKPRAEVVGEVNGFIANSGTDRTQLASTAEICLGTGYRADKMNVALGSGLLLVALGEPAYGELMGHHLYHGFGTAANENRALEWLVWTTDELAAGATPVFGYGDTTRMELVDEAVYRLNGGAPSSAAKNASSKGKLPVLDAAD</sequence>
<name>A0AAE3TAV0_9RHOB</name>
<proteinExistence type="predicted"/>
<feature type="chain" id="PRO_5042001892" evidence="2">
    <location>
        <begin position="26"/>
        <end position="435"/>
    </location>
</feature>
<dbReference type="Gene3D" id="1.10.101.10">
    <property type="entry name" value="PGBD-like superfamily/PGBD"/>
    <property type="match status" value="1"/>
</dbReference>
<feature type="region of interest" description="Disordered" evidence="1">
    <location>
        <begin position="165"/>
        <end position="204"/>
    </location>
</feature>
<feature type="domain" description="Peptidoglycan binding-like" evidence="3">
    <location>
        <begin position="74"/>
        <end position="120"/>
    </location>
</feature>
<dbReference type="Proteomes" id="UP001220964">
    <property type="component" value="Unassembled WGS sequence"/>
</dbReference>
<organism evidence="4 5">
    <name type="scientific">Psychromarinibacter sediminicola</name>
    <dbReference type="NCBI Taxonomy" id="3033385"/>
    <lineage>
        <taxon>Bacteria</taxon>
        <taxon>Pseudomonadati</taxon>
        <taxon>Pseudomonadota</taxon>
        <taxon>Alphaproteobacteria</taxon>
        <taxon>Rhodobacterales</taxon>
        <taxon>Paracoccaceae</taxon>
        <taxon>Psychromarinibacter</taxon>
    </lineage>
</organism>
<gene>
    <name evidence="4" type="ORF">P1J78_21060</name>
</gene>
<dbReference type="RefSeq" id="WP_275569356.1">
    <property type="nucleotide sequence ID" value="NZ_JARGYC010000082.1"/>
</dbReference>
<dbReference type="Pfam" id="PF01471">
    <property type="entry name" value="PG_binding_1"/>
    <property type="match status" value="1"/>
</dbReference>
<feature type="compositionally biased region" description="Low complexity" evidence="1">
    <location>
        <begin position="165"/>
        <end position="179"/>
    </location>
</feature>
<accession>A0AAE3TAV0</accession>
<keyword evidence="2" id="KW-0732">Signal</keyword>